<evidence type="ECO:0000313" key="7">
    <source>
        <dbReference type="Proteomes" id="UP000636479"/>
    </source>
</evidence>
<dbReference type="InterPro" id="IPR036910">
    <property type="entry name" value="HMG_box_dom_sf"/>
</dbReference>
<gene>
    <name evidence="6" type="ORF">MIND_00442300</name>
</gene>
<evidence type="ECO:0000256" key="4">
    <source>
        <dbReference type="SAM" id="MobiDB-lite"/>
    </source>
</evidence>
<evidence type="ECO:0000256" key="3">
    <source>
        <dbReference type="PROSITE-ProRule" id="PRU00267"/>
    </source>
</evidence>
<dbReference type="InterPro" id="IPR009071">
    <property type="entry name" value="HMG_box_dom"/>
</dbReference>
<dbReference type="AlphaFoldDB" id="A0A8H6SWP1"/>
<dbReference type="RefSeq" id="XP_037221529.1">
    <property type="nucleotide sequence ID" value="XM_037361237.1"/>
</dbReference>
<protein>
    <submittedName>
        <fullName evidence="6">HMG box domain-containing protein</fullName>
    </submittedName>
</protein>
<comment type="caution">
    <text evidence="6">The sequence shown here is derived from an EMBL/GenBank/DDBJ whole genome shotgun (WGS) entry which is preliminary data.</text>
</comment>
<dbReference type="Pfam" id="PF00505">
    <property type="entry name" value="HMG_box"/>
    <property type="match status" value="1"/>
</dbReference>
<dbReference type="PROSITE" id="PS50118">
    <property type="entry name" value="HMG_BOX_2"/>
    <property type="match status" value="1"/>
</dbReference>
<sequence>MAPRQSRRLSTRQSISKAEPEEYTWELPSPPSYDSDLDVGPSPSARKPNHSSTHIPRPPNQFICFRSDWWAKNKHRPDITRDHRQISRLAGIEWRALPDAERAKYAVKAEIAKQRHAKMFPQYHYKPGGRSSTSSKGKKRKVESDDDADEWVPSSVKRRKFQQATSPPFEASAVFASPLPSTVEEPSTPELAADTSSESSEPQSVISAHDTESVHEDASDDFVLTADIPPLDLYATTSVNKNSTIFACDASHVPPALQHNVDSQFFKPEVSTEARDMFLWCNQVQFVDEPDFVDDPYFVPDVNSEILFTNPFAMSFTSEFDQLDAPMIGL</sequence>
<evidence type="ECO:0000256" key="1">
    <source>
        <dbReference type="ARBA" id="ARBA00023125"/>
    </source>
</evidence>
<dbReference type="GO" id="GO:0000978">
    <property type="term" value="F:RNA polymerase II cis-regulatory region sequence-specific DNA binding"/>
    <property type="evidence" value="ECO:0007669"/>
    <property type="project" value="TreeGrafter"/>
</dbReference>
<reference evidence="6" key="1">
    <citation type="submission" date="2020-05" db="EMBL/GenBank/DDBJ databases">
        <title>Mycena genomes resolve the evolution of fungal bioluminescence.</title>
        <authorList>
            <person name="Tsai I.J."/>
        </authorList>
    </citation>
    <scope>NUCLEOTIDE SEQUENCE</scope>
    <source>
        <strain evidence="6">171206Taipei</strain>
    </source>
</reference>
<name>A0A8H6SWP1_9AGAR</name>
<dbReference type="SUPFAM" id="SSF47095">
    <property type="entry name" value="HMG-box"/>
    <property type="match status" value="1"/>
</dbReference>
<keyword evidence="1 3" id="KW-0238">DNA-binding</keyword>
<dbReference type="Proteomes" id="UP000636479">
    <property type="component" value="Unassembled WGS sequence"/>
</dbReference>
<dbReference type="EMBL" id="JACAZF010000004">
    <property type="protein sequence ID" value="KAF7306510.1"/>
    <property type="molecule type" value="Genomic_DNA"/>
</dbReference>
<proteinExistence type="predicted"/>
<dbReference type="GeneID" id="59343753"/>
<feature type="domain" description="HMG box" evidence="5">
    <location>
        <begin position="55"/>
        <end position="124"/>
    </location>
</feature>
<organism evidence="6 7">
    <name type="scientific">Mycena indigotica</name>
    <dbReference type="NCBI Taxonomy" id="2126181"/>
    <lineage>
        <taxon>Eukaryota</taxon>
        <taxon>Fungi</taxon>
        <taxon>Dikarya</taxon>
        <taxon>Basidiomycota</taxon>
        <taxon>Agaricomycotina</taxon>
        <taxon>Agaricomycetes</taxon>
        <taxon>Agaricomycetidae</taxon>
        <taxon>Agaricales</taxon>
        <taxon>Marasmiineae</taxon>
        <taxon>Mycenaceae</taxon>
        <taxon>Mycena</taxon>
    </lineage>
</organism>
<dbReference type="PANTHER" id="PTHR45789">
    <property type="entry name" value="FI18025P1"/>
    <property type="match status" value="1"/>
</dbReference>
<dbReference type="PANTHER" id="PTHR45789:SF2">
    <property type="entry name" value="FI18025P1"/>
    <property type="match status" value="1"/>
</dbReference>
<evidence type="ECO:0000313" key="6">
    <source>
        <dbReference type="EMBL" id="KAF7306510.1"/>
    </source>
</evidence>
<keyword evidence="7" id="KW-1185">Reference proteome</keyword>
<feature type="region of interest" description="Disordered" evidence="4">
    <location>
        <begin position="1"/>
        <end position="59"/>
    </location>
</feature>
<dbReference type="GO" id="GO:0005634">
    <property type="term" value="C:nucleus"/>
    <property type="evidence" value="ECO:0007669"/>
    <property type="project" value="UniProtKB-UniRule"/>
</dbReference>
<dbReference type="GO" id="GO:0000981">
    <property type="term" value="F:DNA-binding transcription factor activity, RNA polymerase II-specific"/>
    <property type="evidence" value="ECO:0007669"/>
    <property type="project" value="TreeGrafter"/>
</dbReference>
<dbReference type="OrthoDB" id="6247875at2759"/>
<accession>A0A8H6SWP1</accession>
<feature type="DNA-binding region" description="HMG box" evidence="3">
    <location>
        <begin position="55"/>
        <end position="124"/>
    </location>
</feature>
<dbReference type="SMART" id="SM00398">
    <property type="entry name" value="HMG"/>
    <property type="match status" value="1"/>
</dbReference>
<dbReference type="CDD" id="cd01389">
    <property type="entry name" value="HMG-box_ROX1-like"/>
    <property type="match status" value="1"/>
</dbReference>
<dbReference type="InterPro" id="IPR051356">
    <property type="entry name" value="SOX/SOX-like_TF"/>
</dbReference>
<feature type="compositionally biased region" description="Basic residues" evidence="4">
    <location>
        <begin position="1"/>
        <end position="10"/>
    </location>
</feature>
<feature type="region of interest" description="Disordered" evidence="4">
    <location>
        <begin position="118"/>
        <end position="212"/>
    </location>
</feature>
<dbReference type="Gene3D" id="1.10.30.10">
    <property type="entry name" value="High mobility group box domain"/>
    <property type="match status" value="1"/>
</dbReference>
<keyword evidence="2 3" id="KW-0539">Nucleus</keyword>
<evidence type="ECO:0000256" key="2">
    <source>
        <dbReference type="ARBA" id="ARBA00023242"/>
    </source>
</evidence>
<evidence type="ECO:0000259" key="5">
    <source>
        <dbReference type="PROSITE" id="PS50118"/>
    </source>
</evidence>